<gene>
    <name evidence="9" type="primary">ORC2</name>
    <name evidence="9" type="ORF">Anas_07959</name>
</gene>
<feature type="non-terminal residue" evidence="9">
    <location>
        <position position="1"/>
    </location>
</feature>
<evidence type="ECO:0000313" key="10">
    <source>
        <dbReference type="Proteomes" id="UP000326759"/>
    </source>
</evidence>
<comment type="caution">
    <text evidence="9">The sequence shown here is derived from an EMBL/GenBank/DDBJ whole genome shotgun (WGS) entry which is preliminary data.</text>
</comment>
<dbReference type="InterPro" id="IPR056772">
    <property type="entry name" value="RecA-like_ORC2"/>
</dbReference>
<protein>
    <recommendedName>
        <fullName evidence="3 6">Origin recognition complex subunit 2</fullName>
    </recommendedName>
</protein>
<evidence type="ECO:0000313" key="9">
    <source>
        <dbReference type="EMBL" id="KAB7494046.1"/>
    </source>
</evidence>
<dbReference type="InterPro" id="IPR056773">
    <property type="entry name" value="WHD_ORC2"/>
</dbReference>
<comment type="subunit">
    <text evidence="6">Component of the origin recognition complex (ORC).</text>
</comment>
<evidence type="ECO:0000256" key="3">
    <source>
        <dbReference type="ARBA" id="ARBA00019080"/>
    </source>
</evidence>
<dbReference type="GO" id="GO:0003688">
    <property type="term" value="F:DNA replication origin binding"/>
    <property type="evidence" value="ECO:0007669"/>
    <property type="project" value="UniProtKB-UniRule"/>
</dbReference>
<comment type="similarity">
    <text evidence="2 6">Belongs to the ORC2 family.</text>
</comment>
<feature type="domain" description="Origin recognition complex subunit 2 RecA-like" evidence="7">
    <location>
        <begin position="52"/>
        <end position="212"/>
    </location>
</feature>
<accession>A0A5N5SJ76</accession>
<dbReference type="OrthoDB" id="20198at2759"/>
<comment type="function">
    <text evidence="6">Component of the origin recognition complex (ORC) that binds origins of replication. DNA-binding is ATP-dependent. ORC is required to assemble the pre-replication complex necessary to initiate DNA replication.</text>
</comment>
<evidence type="ECO:0000256" key="1">
    <source>
        <dbReference type="ARBA" id="ARBA00004123"/>
    </source>
</evidence>
<evidence type="ECO:0000259" key="7">
    <source>
        <dbReference type="Pfam" id="PF04084"/>
    </source>
</evidence>
<evidence type="ECO:0000256" key="6">
    <source>
        <dbReference type="RuleBase" id="RU368084"/>
    </source>
</evidence>
<dbReference type="Pfam" id="PF04084">
    <property type="entry name" value="RecA-like_ORC2"/>
    <property type="match status" value="1"/>
</dbReference>
<keyword evidence="10" id="KW-1185">Reference proteome</keyword>
<sequence length="342" mass="39043">VASTDEYFEHNSESNACLTSDHTLNRLEKPRLGPEALKSILEDRADHHKKQRQELVEDYTTLFPHWMTLLCEGFSLFLCGVGSKKSLLLLFQEEMLCDFDHLVINGFFPSLTIKSILISILEEILELVSYPLNIVDQLKVIADHYSDPDISPLFLIINNLDGPMLRNEKAQHSLSQLASCKNIHIIASLDHINSPLIFDGNKYSFYNPLWWDTTTLAPYTEETSFENSLLVQQSGGLALSSLLHVFKSLTPNAKGIFILLAKYQLNEKSSSSTYLGMSFGDMYQRCRESFLVNSDLTLRAQLTEFKDHKLIKFRRGYDGSENLLIPLEDSTLQEFLDQYEES</sequence>
<proteinExistence type="inferred from homology"/>
<dbReference type="Pfam" id="PF24882">
    <property type="entry name" value="WHD_ORC2"/>
    <property type="match status" value="1"/>
</dbReference>
<keyword evidence="5 6" id="KW-0539">Nucleus</keyword>
<dbReference type="Proteomes" id="UP000326759">
    <property type="component" value="Unassembled WGS sequence"/>
</dbReference>
<evidence type="ECO:0000256" key="2">
    <source>
        <dbReference type="ARBA" id="ARBA00007421"/>
    </source>
</evidence>
<organism evidence="9 10">
    <name type="scientific">Armadillidium nasatum</name>
    <dbReference type="NCBI Taxonomy" id="96803"/>
    <lineage>
        <taxon>Eukaryota</taxon>
        <taxon>Metazoa</taxon>
        <taxon>Ecdysozoa</taxon>
        <taxon>Arthropoda</taxon>
        <taxon>Crustacea</taxon>
        <taxon>Multicrustacea</taxon>
        <taxon>Malacostraca</taxon>
        <taxon>Eumalacostraca</taxon>
        <taxon>Peracarida</taxon>
        <taxon>Isopoda</taxon>
        <taxon>Oniscidea</taxon>
        <taxon>Crinocheta</taxon>
        <taxon>Armadillidiidae</taxon>
        <taxon>Armadillidium</taxon>
    </lineage>
</organism>
<dbReference type="GO" id="GO:0006260">
    <property type="term" value="P:DNA replication"/>
    <property type="evidence" value="ECO:0007669"/>
    <property type="project" value="UniProtKB-UniRule"/>
</dbReference>
<dbReference type="GO" id="GO:0005664">
    <property type="term" value="C:nuclear origin of replication recognition complex"/>
    <property type="evidence" value="ECO:0007669"/>
    <property type="project" value="UniProtKB-UniRule"/>
</dbReference>
<dbReference type="EMBL" id="SEYY01024551">
    <property type="protein sequence ID" value="KAB7494046.1"/>
    <property type="molecule type" value="Genomic_DNA"/>
</dbReference>
<comment type="subcellular location">
    <subcellularLocation>
        <location evidence="1 6">Nucleus</location>
    </subcellularLocation>
</comment>
<evidence type="ECO:0000256" key="4">
    <source>
        <dbReference type="ARBA" id="ARBA00022705"/>
    </source>
</evidence>
<keyword evidence="4 6" id="KW-0235">DNA replication</keyword>
<dbReference type="PANTHER" id="PTHR14052">
    <property type="entry name" value="ORIGIN RECOGNITION COMPLEX SUBUNIT 2"/>
    <property type="match status" value="1"/>
</dbReference>
<dbReference type="AlphaFoldDB" id="A0A5N5SJ76"/>
<feature type="domain" description="Origin recognition complex subunit 2 winged-helix" evidence="8">
    <location>
        <begin position="271"/>
        <end position="329"/>
    </location>
</feature>
<reference evidence="9 10" key="1">
    <citation type="journal article" date="2019" name="PLoS Biol.">
        <title>Sex chromosomes control vertical transmission of feminizing Wolbachia symbionts in an isopod.</title>
        <authorList>
            <person name="Becking T."/>
            <person name="Chebbi M.A."/>
            <person name="Giraud I."/>
            <person name="Moumen B."/>
            <person name="Laverre T."/>
            <person name="Caubet Y."/>
            <person name="Peccoud J."/>
            <person name="Gilbert C."/>
            <person name="Cordaux R."/>
        </authorList>
    </citation>
    <scope>NUCLEOTIDE SEQUENCE [LARGE SCALE GENOMIC DNA]</scope>
    <source>
        <strain evidence="9">ANa2</strain>
        <tissue evidence="9">Whole body excluding digestive tract and cuticle</tissue>
    </source>
</reference>
<dbReference type="InterPro" id="IPR007220">
    <property type="entry name" value="ORC2"/>
</dbReference>
<dbReference type="PANTHER" id="PTHR14052:SF0">
    <property type="entry name" value="ORIGIN RECOGNITION COMPLEX SUBUNIT 2"/>
    <property type="match status" value="1"/>
</dbReference>
<evidence type="ECO:0000259" key="8">
    <source>
        <dbReference type="Pfam" id="PF24882"/>
    </source>
</evidence>
<name>A0A5N5SJ76_9CRUS</name>
<evidence type="ECO:0000256" key="5">
    <source>
        <dbReference type="ARBA" id="ARBA00023242"/>
    </source>
</evidence>